<sequence length="107" mass="11444">MQALYVRRNSRLPEALLHGGLSIACLREKEVVGVGALNWVNSGGSFDSSPRQTFATEEHRIMRSRKGQGQAKLPPLADPQRGLDLCGWRIASAAVAVVAASSRDAGC</sequence>
<dbReference type="AlphaFoldDB" id="A0A0J8QI61"/>
<organism evidence="1 2">
    <name type="scientific">Coccidioides immitis RMSCC 3703</name>
    <dbReference type="NCBI Taxonomy" id="454286"/>
    <lineage>
        <taxon>Eukaryota</taxon>
        <taxon>Fungi</taxon>
        <taxon>Dikarya</taxon>
        <taxon>Ascomycota</taxon>
        <taxon>Pezizomycotina</taxon>
        <taxon>Eurotiomycetes</taxon>
        <taxon>Eurotiomycetidae</taxon>
        <taxon>Onygenales</taxon>
        <taxon>Onygenaceae</taxon>
        <taxon>Coccidioides</taxon>
    </lineage>
</organism>
<proteinExistence type="predicted"/>
<dbReference type="Proteomes" id="UP000054559">
    <property type="component" value="Unassembled WGS sequence"/>
</dbReference>
<evidence type="ECO:0000313" key="2">
    <source>
        <dbReference type="Proteomes" id="UP000054559"/>
    </source>
</evidence>
<evidence type="ECO:0000313" key="1">
    <source>
        <dbReference type="EMBL" id="KMU72044.1"/>
    </source>
</evidence>
<dbReference type="PROSITE" id="PS51257">
    <property type="entry name" value="PROKAR_LIPOPROTEIN"/>
    <property type="match status" value="1"/>
</dbReference>
<accession>A0A0J8QI61</accession>
<gene>
    <name evidence="1" type="ORF">CISG_00354</name>
</gene>
<dbReference type="EMBL" id="DS268118">
    <property type="protein sequence ID" value="KMU72044.1"/>
    <property type="molecule type" value="Genomic_DNA"/>
</dbReference>
<name>A0A0J8QI61_COCIT</name>
<protein>
    <submittedName>
        <fullName evidence="1">Uncharacterized protein</fullName>
    </submittedName>
</protein>
<reference evidence="2" key="1">
    <citation type="journal article" date="2010" name="Genome Res.">
        <title>Population genomic sequencing of Coccidioides fungi reveals recent hybridization and transposon control.</title>
        <authorList>
            <person name="Neafsey D.E."/>
            <person name="Barker B.M."/>
            <person name="Sharpton T.J."/>
            <person name="Stajich J.E."/>
            <person name="Park D.J."/>
            <person name="Whiston E."/>
            <person name="Hung C.-Y."/>
            <person name="McMahan C."/>
            <person name="White J."/>
            <person name="Sykes S."/>
            <person name="Heiman D."/>
            <person name="Young S."/>
            <person name="Zeng Q."/>
            <person name="Abouelleil A."/>
            <person name="Aftuck L."/>
            <person name="Bessette D."/>
            <person name="Brown A."/>
            <person name="FitzGerald M."/>
            <person name="Lui A."/>
            <person name="Macdonald J.P."/>
            <person name="Priest M."/>
            <person name="Orbach M.J."/>
            <person name="Galgiani J.N."/>
            <person name="Kirkland T.N."/>
            <person name="Cole G.T."/>
            <person name="Birren B.W."/>
            <person name="Henn M.R."/>
            <person name="Taylor J.W."/>
            <person name="Rounsley S.D."/>
        </authorList>
    </citation>
    <scope>NUCLEOTIDE SEQUENCE [LARGE SCALE GENOMIC DNA]</scope>
    <source>
        <strain evidence="2">RMSCC 3703</strain>
    </source>
</reference>